<evidence type="ECO:0000256" key="1">
    <source>
        <dbReference type="ARBA" id="ARBA00022723"/>
    </source>
</evidence>
<dbReference type="InterPro" id="IPR003126">
    <property type="entry name" value="Znf_UBR"/>
</dbReference>
<gene>
    <name evidence="7" type="ORF">TPC1_16132</name>
</gene>
<feature type="compositionally biased region" description="Basic and acidic residues" evidence="5">
    <location>
        <begin position="1127"/>
        <end position="1147"/>
    </location>
</feature>
<dbReference type="AlphaFoldDB" id="A0A146K6M3"/>
<dbReference type="SMART" id="SM00396">
    <property type="entry name" value="ZnF_UBR1"/>
    <property type="match status" value="1"/>
</dbReference>
<sequence length="1184" mass="139431">TFYDFVKQTNGGQQLDVILLESYIDKEVKGAAKCKEVFKEDKSVVRCLTCTDIPNVVQCIDCAANGDHANHIYEVTDYFNGQCGCRNPTMYLPENCCKTHREMRDFQVLQDLSFDEFIKLVEQVTILYHRLFNREKVSNVLDIVRKSKVLIRLSVIVGINSRDLFGLQEMFENRDNIEFLLPKTHPDQPSYLVNLLLEHQSDELITFANEILPTDELYCQGGLRAMASSIDRLTSSKFFSTRLAHLHTTGNPRGLVRAADWDFYQKYGEIMTGYLEEAVKKNEFQIFNLRYLIFFRNQSQRFATFWQAVLHRQTGYIQSMMNQQLILTKHYSMDPNQHISNGKQITQLIKNHFDFYDDIFTQRDWKGLLKLSYDQNDPNLFTNHIKRNKIPLQFLQHDYEHLIEPIKQMIKTYIDFYMKNEVKQFSSFPADVVHRLIVDIKTEYQVDLIDVMNRLAVDSQQLIYLLKPLIRQHLWFVYVENSFEYKQNTIDFNMLFELFDTHIDMKVFQMQSYNAIASFIQAYPQIVIDIIIQIAKEITEIDCHINETSLVPIVVIDYLSILNYMPDVKFDENFIKYLTIQINPQEFDTSQFMQHNQCFDFDDMVNAMKDCYKEYPNSNLFKDSKFEFIGHQYYEPCLFLGLLEGQLQKFQDKECFIPQLIIKPETNRDILKNFDSEYVAQLCTNAIHLFEQSQVGLGQALLAARIARDMNIQLQFDGYKSQQLNKLLKQDDQTVNIVKKPINMKEKMRMIKEKNQQKMNENTNQTMLMEQDVPNANEEINEIQVCALCHEPLGKSFYVPAFVTVCAYQNLEIPYFCYHKYHEKCSTSIKRCAICDFSLERRYQCGEKQEKDWINEETRLIIYIIEMLDHDSVVSARAIKEIEKLKFMVQNCSNKKQFGLKNTDLNEVKTFISENIMKSSEDLFKLLCVIIKPKPQKVFNFDVFPKNKIQIYQKYKDIVCCGCNKDCDILQHNPYICLFCQKTYHFKCSFNDGEFSCPNCKFRFAFNPKMLLIVRHQGHILKAPYKNIFNQFNSKFSNQRVDLQENMKNVLQISLLCGDRQTDEMTTRTLKRLGFKIKGLSHEAQIALRDIRIIADQEKLSAKQIIARIEQLPKDLRDEIKEDIEMEERKRKHEEEQRKKKIEEKQETAVSDDDIIPVQLEAQLIVELLKADKLSKQAVDLLAR</sequence>
<evidence type="ECO:0000259" key="6">
    <source>
        <dbReference type="PROSITE" id="PS51157"/>
    </source>
</evidence>
<organism evidence="7">
    <name type="scientific">Trepomonas sp. PC1</name>
    <dbReference type="NCBI Taxonomy" id="1076344"/>
    <lineage>
        <taxon>Eukaryota</taxon>
        <taxon>Metamonada</taxon>
        <taxon>Diplomonadida</taxon>
        <taxon>Hexamitidae</taxon>
        <taxon>Hexamitinae</taxon>
        <taxon>Trepomonas</taxon>
    </lineage>
</organism>
<dbReference type="CDD" id="cd19670">
    <property type="entry name" value="UBR-box_UBR1_2_3"/>
    <property type="match status" value="1"/>
</dbReference>
<name>A0A146K6M3_9EUKA</name>
<dbReference type="EMBL" id="GDID01004558">
    <property type="protein sequence ID" value="JAP92048.1"/>
    <property type="molecule type" value="Transcribed_RNA"/>
</dbReference>
<evidence type="ECO:0000256" key="3">
    <source>
        <dbReference type="ARBA" id="ARBA00022833"/>
    </source>
</evidence>
<evidence type="ECO:0000256" key="5">
    <source>
        <dbReference type="SAM" id="MobiDB-lite"/>
    </source>
</evidence>
<dbReference type="SUPFAM" id="SSF57184">
    <property type="entry name" value="Growth factor receptor domain"/>
    <property type="match status" value="1"/>
</dbReference>
<dbReference type="InterPro" id="IPR009030">
    <property type="entry name" value="Growth_fac_rcpt_cys_sf"/>
</dbReference>
<dbReference type="Gene3D" id="2.10.110.30">
    <property type="match status" value="1"/>
</dbReference>
<accession>A0A146K6M3</accession>
<keyword evidence="3" id="KW-0862">Zinc</keyword>
<evidence type="ECO:0000256" key="2">
    <source>
        <dbReference type="ARBA" id="ARBA00022771"/>
    </source>
</evidence>
<evidence type="ECO:0000256" key="4">
    <source>
        <dbReference type="PROSITE-ProRule" id="PRU00508"/>
    </source>
</evidence>
<feature type="region of interest" description="Disordered" evidence="5">
    <location>
        <begin position="1127"/>
        <end position="1149"/>
    </location>
</feature>
<dbReference type="Pfam" id="PF02207">
    <property type="entry name" value="zf-UBR"/>
    <property type="match status" value="1"/>
</dbReference>
<evidence type="ECO:0000313" key="7">
    <source>
        <dbReference type="EMBL" id="JAP92048.1"/>
    </source>
</evidence>
<feature type="zinc finger region" description="UBR-type" evidence="4">
    <location>
        <begin position="32"/>
        <end position="102"/>
    </location>
</feature>
<dbReference type="PROSITE" id="PS51157">
    <property type="entry name" value="ZF_UBR"/>
    <property type="match status" value="1"/>
</dbReference>
<feature type="domain" description="UBR-type" evidence="6">
    <location>
        <begin position="32"/>
        <end position="102"/>
    </location>
</feature>
<reference evidence="7" key="1">
    <citation type="submission" date="2015-07" db="EMBL/GenBank/DDBJ databases">
        <title>Adaptation to a free-living lifestyle via gene acquisitions in the diplomonad Trepomonas sp. PC1.</title>
        <authorList>
            <person name="Xu F."/>
            <person name="Jerlstrom-Hultqvist J."/>
            <person name="Kolisko M."/>
            <person name="Simpson A.G.B."/>
            <person name="Roger A.J."/>
            <person name="Svard S.G."/>
            <person name="Andersson J.O."/>
        </authorList>
    </citation>
    <scope>NUCLEOTIDE SEQUENCE</scope>
    <source>
        <strain evidence="7">PC1</strain>
    </source>
</reference>
<protein>
    <submittedName>
        <fullName evidence="7">Putative zinc finger in N-recognin (UBR box) domain-containing protein</fullName>
    </submittedName>
</protein>
<feature type="non-terminal residue" evidence="7">
    <location>
        <position position="1"/>
    </location>
</feature>
<proteinExistence type="predicted"/>
<keyword evidence="1" id="KW-0479">Metal-binding</keyword>
<feature type="non-terminal residue" evidence="7">
    <location>
        <position position="1184"/>
    </location>
</feature>
<dbReference type="GO" id="GO:0008270">
    <property type="term" value="F:zinc ion binding"/>
    <property type="evidence" value="ECO:0007669"/>
    <property type="project" value="UniProtKB-KW"/>
</dbReference>
<keyword evidence="2" id="KW-0863">Zinc-finger</keyword>